<sequence length="98" mass="11517">MRALWNARDPNRGENRTVNGPIAIVDLGGIRFLSYLLFGMPFLLHGTDNKNTFRSLAMCNVYERMFSKLPDLWNIVRLRFLNNSITSSDRMFVRFRFI</sequence>
<dbReference type="Proteomes" id="UP001054945">
    <property type="component" value="Unassembled WGS sequence"/>
</dbReference>
<name>A0AAV4NNW8_CAEEX</name>
<comment type="caution">
    <text evidence="2">The sequence shown here is derived from an EMBL/GenBank/DDBJ whole genome shotgun (WGS) entry which is preliminary data.</text>
</comment>
<accession>A0AAV4NNW8</accession>
<feature type="transmembrane region" description="Helical" evidence="1">
    <location>
        <begin position="20"/>
        <end position="44"/>
    </location>
</feature>
<dbReference type="EMBL" id="BPLR01021144">
    <property type="protein sequence ID" value="GIX86482.1"/>
    <property type="molecule type" value="Genomic_DNA"/>
</dbReference>
<evidence type="ECO:0000256" key="1">
    <source>
        <dbReference type="SAM" id="Phobius"/>
    </source>
</evidence>
<keyword evidence="1" id="KW-0812">Transmembrane</keyword>
<evidence type="ECO:0000313" key="2">
    <source>
        <dbReference type="EMBL" id="GIX86482.1"/>
    </source>
</evidence>
<keyword evidence="1" id="KW-1133">Transmembrane helix</keyword>
<protein>
    <submittedName>
        <fullName evidence="2">Uncharacterized protein</fullName>
    </submittedName>
</protein>
<keyword evidence="1" id="KW-0472">Membrane</keyword>
<evidence type="ECO:0000313" key="3">
    <source>
        <dbReference type="Proteomes" id="UP001054945"/>
    </source>
</evidence>
<dbReference type="AlphaFoldDB" id="A0AAV4NNW8"/>
<gene>
    <name evidence="2" type="ORF">CEXT_96971</name>
</gene>
<proteinExistence type="predicted"/>
<reference evidence="2 3" key="1">
    <citation type="submission" date="2021-06" db="EMBL/GenBank/DDBJ databases">
        <title>Caerostris extrusa draft genome.</title>
        <authorList>
            <person name="Kono N."/>
            <person name="Arakawa K."/>
        </authorList>
    </citation>
    <scope>NUCLEOTIDE SEQUENCE [LARGE SCALE GENOMIC DNA]</scope>
</reference>
<organism evidence="2 3">
    <name type="scientific">Caerostris extrusa</name>
    <name type="common">Bark spider</name>
    <name type="synonym">Caerostris bankana</name>
    <dbReference type="NCBI Taxonomy" id="172846"/>
    <lineage>
        <taxon>Eukaryota</taxon>
        <taxon>Metazoa</taxon>
        <taxon>Ecdysozoa</taxon>
        <taxon>Arthropoda</taxon>
        <taxon>Chelicerata</taxon>
        <taxon>Arachnida</taxon>
        <taxon>Araneae</taxon>
        <taxon>Araneomorphae</taxon>
        <taxon>Entelegynae</taxon>
        <taxon>Araneoidea</taxon>
        <taxon>Araneidae</taxon>
        <taxon>Caerostris</taxon>
    </lineage>
</organism>
<keyword evidence="3" id="KW-1185">Reference proteome</keyword>